<evidence type="ECO:0000256" key="1">
    <source>
        <dbReference type="SAM" id="SignalP"/>
    </source>
</evidence>
<evidence type="ECO:0008006" key="4">
    <source>
        <dbReference type="Google" id="ProtNLM"/>
    </source>
</evidence>
<dbReference type="Proteomes" id="UP000216913">
    <property type="component" value="Unassembled WGS sequence"/>
</dbReference>
<evidence type="ECO:0000313" key="2">
    <source>
        <dbReference type="EMBL" id="OZI43844.1"/>
    </source>
</evidence>
<name>A0A261T2J5_9BORD</name>
<proteinExistence type="predicted"/>
<evidence type="ECO:0000313" key="3">
    <source>
        <dbReference type="Proteomes" id="UP000216913"/>
    </source>
</evidence>
<keyword evidence="1" id="KW-0732">Signal</keyword>
<reference evidence="2 3" key="1">
    <citation type="submission" date="2017-05" db="EMBL/GenBank/DDBJ databases">
        <title>Complete and WGS of Bordetella genogroups.</title>
        <authorList>
            <person name="Spilker T."/>
            <person name="LiPuma J."/>
        </authorList>
    </citation>
    <scope>NUCLEOTIDE SEQUENCE [LARGE SCALE GENOMIC DNA]</scope>
    <source>
        <strain evidence="2 3">AU10456</strain>
    </source>
</reference>
<dbReference type="OrthoDB" id="9996371at2"/>
<organism evidence="2 3">
    <name type="scientific">Bordetella genomosp. 5</name>
    <dbReference type="NCBI Taxonomy" id="1395608"/>
    <lineage>
        <taxon>Bacteria</taxon>
        <taxon>Pseudomonadati</taxon>
        <taxon>Pseudomonadota</taxon>
        <taxon>Betaproteobacteria</taxon>
        <taxon>Burkholderiales</taxon>
        <taxon>Alcaligenaceae</taxon>
        <taxon>Bordetella</taxon>
    </lineage>
</organism>
<accession>A0A261T2J5</accession>
<dbReference type="AlphaFoldDB" id="A0A261T2J5"/>
<comment type="caution">
    <text evidence="2">The sequence shown here is derived from an EMBL/GenBank/DDBJ whole genome shotgun (WGS) entry which is preliminary data.</text>
</comment>
<feature type="signal peptide" evidence="1">
    <location>
        <begin position="1"/>
        <end position="21"/>
    </location>
</feature>
<feature type="chain" id="PRO_5013306148" description="Lipoprotein" evidence="1">
    <location>
        <begin position="22"/>
        <end position="78"/>
    </location>
</feature>
<dbReference type="RefSeq" id="WP_094804362.1">
    <property type="nucleotide sequence ID" value="NZ_NEVP01000016.1"/>
</dbReference>
<protein>
    <recommendedName>
        <fullName evidence="4">Lipoprotein</fullName>
    </recommendedName>
</protein>
<keyword evidence="3" id="KW-1185">Reference proteome</keyword>
<gene>
    <name evidence="2" type="ORF">CAL25_23245</name>
</gene>
<sequence length="78" mass="7871">MAHPVAAIMICLGLIACSVGAVVQANELSGFQAGGTHARYACAAQAAVAAPVSADGDEADVEDLIDAHYQLTAFGRRA</sequence>
<dbReference type="EMBL" id="NEVP01000016">
    <property type="protein sequence ID" value="OZI43844.1"/>
    <property type="molecule type" value="Genomic_DNA"/>
</dbReference>